<comment type="caution">
    <text evidence="1">The sequence shown here is derived from an EMBL/GenBank/DDBJ whole genome shotgun (WGS) entry which is preliminary data.</text>
</comment>
<dbReference type="EMBL" id="JAUSUN010000015">
    <property type="protein sequence ID" value="MDQ0414405.1"/>
    <property type="molecule type" value="Genomic_DNA"/>
</dbReference>
<gene>
    <name evidence="1" type="ORF">J2S25_002614</name>
</gene>
<name>A0ABU0FX46_9BACI</name>
<evidence type="ECO:0000313" key="2">
    <source>
        <dbReference type="Proteomes" id="UP001242313"/>
    </source>
</evidence>
<reference evidence="1 2" key="1">
    <citation type="submission" date="2023-07" db="EMBL/GenBank/DDBJ databases">
        <title>Genomic Encyclopedia of Type Strains, Phase IV (KMG-IV): sequencing the most valuable type-strain genomes for metagenomic binning, comparative biology and taxonomic classification.</title>
        <authorList>
            <person name="Goeker M."/>
        </authorList>
    </citation>
    <scope>NUCLEOTIDE SEQUENCE [LARGE SCALE GENOMIC DNA]</scope>
    <source>
        <strain evidence="1 2">DSM 19598</strain>
    </source>
</reference>
<dbReference type="RefSeq" id="WP_307192091.1">
    <property type="nucleotide sequence ID" value="NZ_JAUSUN010000015.1"/>
</dbReference>
<keyword evidence="2" id="KW-1185">Reference proteome</keyword>
<organism evidence="1 2">
    <name type="scientific">Mesobacillus stamsii</name>
    <dbReference type="NCBI Taxonomy" id="225347"/>
    <lineage>
        <taxon>Bacteria</taxon>
        <taxon>Bacillati</taxon>
        <taxon>Bacillota</taxon>
        <taxon>Bacilli</taxon>
        <taxon>Bacillales</taxon>
        <taxon>Bacillaceae</taxon>
        <taxon>Mesobacillus</taxon>
    </lineage>
</organism>
<dbReference type="Proteomes" id="UP001242313">
    <property type="component" value="Unassembled WGS sequence"/>
</dbReference>
<evidence type="ECO:0000313" key="1">
    <source>
        <dbReference type="EMBL" id="MDQ0414405.1"/>
    </source>
</evidence>
<protein>
    <submittedName>
        <fullName evidence="1">Uncharacterized protein</fullName>
    </submittedName>
</protein>
<accession>A0ABU0FX46</accession>
<sequence>MSKNYQALVPGRIFIGGADAIPELLENCLKRIDQVSKKSPGTMPGLPPIHHKFGFTTMNQSVDIKRMR</sequence>
<proteinExistence type="predicted"/>